<name>A0A8H7CU27_9AGAR</name>
<dbReference type="Proteomes" id="UP000623467">
    <property type="component" value="Unassembled WGS sequence"/>
</dbReference>
<keyword evidence="2" id="KW-1185">Reference proteome</keyword>
<sequence length="116" mass="12991">MLRLHRSPLPRREEELLAQCPGLHRALHRVPRRSICYRLHSAAAKHAHPPPNIDFRMFLSGLSVQFGRPVFQRLSAAHEAELLGASSIPLGSFASSFNLWQAAHLASGTWIRLPAE</sequence>
<proteinExistence type="predicted"/>
<evidence type="ECO:0000313" key="1">
    <source>
        <dbReference type="EMBL" id="KAF7348056.1"/>
    </source>
</evidence>
<comment type="caution">
    <text evidence="1">The sequence shown here is derived from an EMBL/GenBank/DDBJ whole genome shotgun (WGS) entry which is preliminary data.</text>
</comment>
<protein>
    <submittedName>
        <fullName evidence="1">Uncharacterized protein</fullName>
    </submittedName>
</protein>
<evidence type="ECO:0000313" key="2">
    <source>
        <dbReference type="Proteomes" id="UP000623467"/>
    </source>
</evidence>
<reference evidence="1" key="1">
    <citation type="submission" date="2020-05" db="EMBL/GenBank/DDBJ databases">
        <title>Mycena genomes resolve the evolution of fungal bioluminescence.</title>
        <authorList>
            <person name="Tsai I.J."/>
        </authorList>
    </citation>
    <scope>NUCLEOTIDE SEQUENCE</scope>
    <source>
        <strain evidence="1">160909Yilan</strain>
    </source>
</reference>
<organism evidence="1 2">
    <name type="scientific">Mycena sanguinolenta</name>
    <dbReference type="NCBI Taxonomy" id="230812"/>
    <lineage>
        <taxon>Eukaryota</taxon>
        <taxon>Fungi</taxon>
        <taxon>Dikarya</taxon>
        <taxon>Basidiomycota</taxon>
        <taxon>Agaricomycotina</taxon>
        <taxon>Agaricomycetes</taxon>
        <taxon>Agaricomycetidae</taxon>
        <taxon>Agaricales</taxon>
        <taxon>Marasmiineae</taxon>
        <taxon>Mycenaceae</taxon>
        <taxon>Mycena</taxon>
    </lineage>
</organism>
<dbReference type="EMBL" id="JACAZH010000017">
    <property type="protein sequence ID" value="KAF7348056.1"/>
    <property type="molecule type" value="Genomic_DNA"/>
</dbReference>
<gene>
    <name evidence="1" type="ORF">MSAN_01758000</name>
</gene>
<accession>A0A8H7CU27</accession>
<dbReference type="AlphaFoldDB" id="A0A8H7CU27"/>